<feature type="transmembrane region" description="Helical" evidence="1">
    <location>
        <begin position="12"/>
        <end position="29"/>
    </location>
</feature>
<comment type="caution">
    <text evidence="2">The sequence shown here is derived from an EMBL/GenBank/DDBJ whole genome shotgun (WGS) entry which is preliminary data.</text>
</comment>
<organism evidence="2 3">
    <name type="scientific">Candidatus Falkowbacteria bacterium GW2011_GWF2_39_8</name>
    <dbReference type="NCBI Taxonomy" id="1618642"/>
    <lineage>
        <taxon>Bacteria</taxon>
        <taxon>Candidatus Falkowiibacteriota</taxon>
    </lineage>
</organism>
<evidence type="ECO:0000256" key="1">
    <source>
        <dbReference type="SAM" id="Phobius"/>
    </source>
</evidence>
<keyword evidence="1" id="KW-0812">Transmembrane</keyword>
<dbReference type="Proteomes" id="UP000034137">
    <property type="component" value="Unassembled WGS sequence"/>
</dbReference>
<keyword evidence="1" id="KW-0472">Membrane</keyword>
<gene>
    <name evidence="2" type="ORF">UT64_C0026G0007</name>
</gene>
<dbReference type="AlphaFoldDB" id="A0A0G0SD90"/>
<feature type="transmembrane region" description="Helical" evidence="1">
    <location>
        <begin position="35"/>
        <end position="56"/>
    </location>
</feature>
<dbReference type="EMBL" id="LBXO01000026">
    <property type="protein sequence ID" value="KKR32665.1"/>
    <property type="molecule type" value="Genomic_DNA"/>
</dbReference>
<protein>
    <submittedName>
        <fullName evidence="2">Uncharacterized protein</fullName>
    </submittedName>
</protein>
<name>A0A0G0SD90_9BACT</name>
<evidence type="ECO:0000313" key="3">
    <source>
        <dbReference type="Proteomes" id="UP000034137"/>
    </source>
</evidence>
<sequence>MKKYYLILREIFYFLTCSAIILTLLESGWNGMVLAYFNINWLLISWVFVGIVILLINPKNS</sequence>
<evidence type="ECO:0000313" key="2">
    <source>
        <dbReference type="EMBL" id="KKR32665.1"/>
    </source>
</evidence>
<accession>A0A0G0SD90</accession>
<proteinExistence type="predicted"/>
<keyword evidence="1" id="KW-1133">Transmembrane helix</keyword>
<reference evidence="2 3" key="1">
    <citation type="journal article" date="2015" name="Nature">
        <title>rRNA introns, odd ribosomes, and small enigmatic genomes across a large radiation of phyla.</title>
        <authorList>
            <person name="Brown C.T."/>
            <person name="Hug L.A."/>
            <person name="Thomas B.C."/>
            <person name="Sharon I."/>
            <person name="Castelle C.J."/>
            <person name="Singh A."/>
            <person name="Wilkins M.J."/>
            <person name="Williams K.H."/>
            <person name="Banfield J.F."/>
        </authorList>
    </citation>
    <scope>NUCLEOTIDE SEQUENCE [LARGE SCALE GENOMIC DNA]</scope>
</reference>